<organism evidence="1 2">
    <name type="scientific">Aureitalea marina</name>
    <dbReference type="NCBI Taxonomy" id="930804"/>
    <lineage>
        <taxon>Bacteria</taxon>
        <taxon>Pseudomonadati</taxon>
        <taxon>Bacteroidota</taxon>
        <taxon>Flavobacteriia</taxon>
        <taxon>Flavobacteriales</taxon>
        <taxon>Flavobacteriaceae</taxon>
        <taxon>Aureitalea</taxon>
    </lineage>
</organism>
<keyword evidence="2" id="KW-1185">Reference proteome</keyword>
<comment type="caution">
    <text evidence="1">The sequence shown here is derived from an EMBL/GenBank/DDBJ whole genome shotgun (WGS) entry which is preliminary data.</text>
</comment>
<accession>A0A2S7KPE7</accession>
<dbReference type="AlphaFoldDB" id="A0A2S7KPE7"/>
<dbReference type="EMBL" id="MQUB01000001">
    <property type="protein sequence ID" value="PQB04480.1"/>
    <property type="molecule type" value="Genomic_DNA"/>
</dbReference>
<protein>
    <submittedName>
        <fullName evidence="1">Uncharacterized protein</fullName>
    </submittedName>
</protein>
<name>A0A2S7KPE7_9FLAO</name>
<gene>
    <name evidence="1" type="ORF">BST85_05870</name>
</gene>
<evidence type="ECO:0000313" key="1">
    <source>
        <dbReference type="EMBL" id="PQB04480.1"/>
    </source>
</evidence>
<evidence type="ECO:0000313" key="2">
    <source>
        <dbReference type="Proteomes" id="UP000239800"/>
    </source>
</evidence>
<proteinExistence type="predicted"/>
<sequence length="112" mass="12786">MKKNSLHPIIACLLLVVLSLPSLMETYHATWHDHAVVECELTDTHLHQDQVDCSLDDLQMSPYNSFVFASDIEVINVVESAGLIRYNSRIENTLHTRLRDRGPPALLLEHRL</sequence>
<dbReference type="Proteomes" id="UP000239800">
    <property type="component" value="Unassembled WGS sequence"/>
</dbReference>
<reference evidence="1 2" key="1">
    <citation type="submission" date="2016-11" db="EMBL/GenBank/DDBJ databases">
        <title>Trade-off between light-utilization and light-protection in marine flavobacteria.</title>
        <authorList>
            <person name="Kumagai Y."/>
        </authorList>
    </citation>
    <scope>NUCLEOTIDE SEQUENCE [LARGE SCALE GENOMIC DNA]</scope>
    <source>
        <strain evidence="1 2">NBRC 107741</strain>
    </source>
</reference>